<reference evidence="9" key="1">
    <citation type="journal article" date="2019" name="Int. J. Syst. Evol. Microbiol.">
        <title>The Global Catalogue of Microorganisms (GCM) 10K type strain sequencing project: providing services to taxonomists for standard genome sequencing and annotation.</title>
        <authorList>
            <consortium name="The Broad Institute Genomics Platform"/>
            <consortium name="The Broad Institute Genome Sequencing Center for Infectious Disease"/>
            <person name="Wu L."/>
            <person name="Ma J."/>
        </authorList>
    </citation>
    <scope>NUCLEOTIDE SEQUENCE [LARGE SCALE GENOMIC DNA]</scope>
    <source>
        <strain evidence="9">JCM 18715</strain>
    </source>
</reference>
<gene>
    <name evidence="8" type="ORF">GCM10025770_27790</name>
</gene>
<keyword evidence="5" id="KW-0808">Transferase</keyword>
<dbReference type="RefSeq" id="WP_345533694.1">
    <property type="nucleotide sequence ID" value="NZ_BAABLD010000010.1"/>
</dbReference>
<evidence type="ECO:0000256" key="2">
    <source>
        <dbReference type="ARBA" id="ARBA00003015"/>
    </source>
</evidence>
<dbReference type="InterPro" id="IPR003358">
    <property type="entry name" value="tRNA_(Gua-N-7)_MeTrfase_Trmb"/>
</dbReference>
<keyword evidence="4" id="KW-0489">Methyltransferase</keyword>
<evidence type="ECO:0000256" key="5">
    <source>
        <dbReference type="ARBA" id="ARBA00022679"/>
    </source>
</evidence>
<evidence type="ECO:0000256" key="3">
    <source>
        <dbReference type="ARBA" id="ARBA00011977"/>
    </source>
</evidence>
<keyword evidence="7" id="KW-0819">tRNA processing</keyword>
<sequence length="218" mass="24658">MYANSREISTAQTGPHERLVELVQRHRDAPFRKPVTVPSQQAFDEALARWDGRAPILLDAGCGVGWSSLRLARENPEHFVLGVDQSADRLARGKPGEMPDNLVFARADLVDFWRLLHAAGIRLDQHWLLYPNPWPKIGQLHKRWHGSPVFPTLLALGGTLECRSNWRIYIEELALAIGVLTGRAPDPEAFEAPDPLTPFERKYRDSGQALYRLRTQIA</sequence>
<dbReference type="Pfam" id="PF02390">
    <property type="entry name" value="Methyltransf_4"/>
    <property type="match status" value="1"/>
</dbReference>
<evidence type="ECO:0000313" key="8">
    <source>
        <dbReference type="EMBL" id="GAA5168182.1"/>
    </source>
</evidence>
<evidence type="ECO:0000256" key="7">
    <source>
        <dbReference type="ARBA" id="ARBA00022694"/>
    </source>
</evidence>
<proteinExistence type="predicted"/>
<name>A0ABP9QW10_9RHOO</name>
<evidence type="ECO:0000256" key="6">
    <source>
        <dbReference type="ARBA" id="ARBA00022691"/>
    </source>
</evidence>
<keyword evidence="9" id="KW-1185">Reference proteome</keyword>
<protein>
    <recommendedName>
        <fullName evidence="3">tRNA (guanine(46)-N(7))-methyltransferase</fullName>
        <ecNumber evidence="3">2.1.1.33</ecNumber>
    </recommendedName>
</protein>
<dbReference type="Proteomes" id="UP001500547">
    <property type="component" value="Unassembled WGS sequence"/>
</dbReference>
<accession>A0ABP9QW10</accession>
<comment type="function">
    <text evidence="2">Catalyzes the formation of N(7)-methylguanine at position 46 (m7G46) in tRNA.</text>
</comment>
<dbReference type="PROSITE" id="PS51625">
    <property type="entry name" value="SAM_MT_TRMB"/>
    <property type="match status" value="1"/>
</dbReference>
<organism evidence="8 9">
    <name type="scientific">Viridibacterium curvum</name>
    <dbReference type="NCBI Taxonomy" id="1101404"/>
    <lineage>
        <taxon>Bacteria</taxon>
        <taxon>Pseudomonadati</taxon>
        <taxon>Pseudomonadota</taxon>
        <taxon>Betaproteobacteria</taxon>
        <taxon>Rhodocyclales</taxon>
        <taxon>Rhodocyclaceae</taxon>
        <taxon>Viridibacterium</taxon>
    </lineage>
</organism>
<dbReference type="SUPFAM" id="SSF53335">
    <property type="entry name" value="S-adenosyl-L-methionine-dependent methyltransferases"/>
    <property type="match status" value="1"/>
</dbReference>
<dbReference type="EMBL" id="BAABLD010000010">
    <property type="protein sequence ID" value="GAA5168182.1"/>
    <property type="molecule type" value="Genomic_DNA"/>
</dbReference>
<dbReference type="InterPro" id="IPR029063">
    <property type="entry name" value="SAM-dependent_MTases_sf"/>
</dbReference>
<dbReference type="CDD" id="cd02440">
    <property type="entry name" value="AdoMet_MTases"/>
    <property type="match status" value="1"/>
</dbReference>
<dbReference type="Gene3D" id="3.40.50.150">
    <property type="entry name" value="Vaccinia Virus protein VP39"/>
    <property type="match status" value="1"/>
</dbReference>
<comment type="catalytic activity">
    <reaction evidence="1">
        <text>guanosine(46) in tRNA + S-adenosyl-L-methionine = N(7)-methylguanosine(46) in tRNA + S-adenosyl-L-homocysteine</text>
        <dbReference type="Rhea" id="RHEA:42708"/>
        <dbReference type="Rhea" id="RHEA-COMP:10188"/>
        <dbReference type="Rhea" id="RHEA-COMP:10189"/>
        <dbReference type="ChEBI" id="CHEBI:57856"/>
        <dbReference type="ChEBI" id="CHEBI:59789"/>
        <dbReference type="ChEBI" id="CHEBI:74269"/>
        <dbReference type="ChEBI" id="CHEBI:74480"/>
        <dbReference type="EC" id="2.1.1.33"/>
    </reaction>
</comment>
<evidence type="ECO:0000256" key="1">
    <source>
        <dbReference type="ARBA" id="ARBA00000142"/>
    </source>
</evidence>
<comment type="caution">
    <text evidence="8">The sequence shown here is derived from an EMBL/GenBank/DDBJ whole genome shotgun (WGS) entry which is preliminary data.</text>
</comment>
<keyword evidence="6" id="KW-0949">S-adenosyl-L-methionine</keyword>
<evidence type="ECO:0000313" key="9">
    <source>
        <dbReference type="Proteomes" id="UP001500547"/>
    </source>
</evidence>
<dbReference type="EC" id="2.1.1.33" evidence="3"/>
<evidence type="ECO:0000256" key="4">
    <source>
        <dbReference type="ARBA" id="ARBA00022603"/>
    </source>
</evidence>